<name>A0A0M3IFL3_ASCLU</name>
<keyword evidence="1" id="KW-1185">Reference proteome</keyword>
<evidence type="ECO:0000313" key="2">
    <source>
        <dbReference type="WBParaSite" id="ALUE_0001700701-mRNA-1"/>
    </source>
</evidence>
<evidence type="ECO:0000313" key="1">
    <source>
        <dbReference type="Proteomes" id="UP000036681"/>
    </source>
</evidence>
<reference evidence="2" key="1">
    <citation type="submission" date="2017-02" db="UniProtKB">
        <authorList>
            <consortium name="WormBaseParasite"/>
        </authorList>
    </citation>
    <scope>IDENTIFICATION</scope>
</reference>
<accession>A0A0M3IFL3</accession>
<organism evidence="1 2">
    <name type="scientific">Ascaris lumbricoides</name>
    <name type="common">Giant roundworm</name>
    <dbReference type="NCBI Taxonomy" id="6252"/>
    <lineage>
        <taxon>Eukaryota</taxon>
        <taxon>Metazoa</taxon>
        <taxon>Ecdysozoa</taxon>
        <taxon>Nematoda</taxon>
        <taxon>Chromadorea</taxon>
        <taxon>Rhabditida</taxon>
        <taxon>Spirurina</taxon>
        <taxon>Ascaridomorpha</taxon>
        <taxon>Ascaridoidea</taxon>
        <taxon>Ascarididae</taxon>
        <taxon>Ascaris</taxon>
    </lineage>
</organism>
<proteinExistence type="predicted"/>
<sequence length="124" mass="13943">MQPKPQQQTLETVLESMVCQQQTLLERVTRMFATIGPIALPASTIEFANDQSNGCMSTHILPDRASKVSLEDIVKTLKESFEHNALMFASRYLKTQHNGDSRNDYTGIINQCHGMVEFKAITPE</sequence>
<dbReference type="Proteomes" id="UP000036681">
    <property type="component" value="Unplaced"/>
</dbReference>
<dbReference type="WBParaSite" id="ALUE_0001700701-mRNA-1">
    <property type="protein sequence ID" value="ALUE_0001700701-mRNA-1"/>
    <property type="gene ID" value="ALUE_0001700701"/>
</dbReference>
<protein>
    <submittedName>
        <fullName evidence="2">Nuclear transport factor 2 family protein</fullName>
    </submittedName>
</protein>
<dbReference type="AlphaFoldDB" id="A0A0M3IFL3"/>